<evidence type="ECO:0000256" key="3">
    <source>
        <dbReference type="ARBA" id="ARBA00004906"/>
    </source>
</evidence>
<feature type="domain" description="RING-type" evidence="16">
    <location>
        <begin position="91"/>
        <end position="133"/>
    </location>
</feature>
<dbReference type="PANTHER" id="PTHR14155:SF627">
    <property type="entry name" value="OS06G0192800 PROTEIN"/>
    <property type="match status" value="1"/>
</dbReference>
<dbReference type="PANTHER" id="PTHR14155">
    <property type="entry name" value="RING FINGER DOMAIN-CONTAINING"/>
    <property type="match status" value="1"/>
</dbReference>
<comment type="similarity">
    <text evidence="13">Belongs to the RING-type zinc finger family. ATL subfamily.</text>
</comment>
<keyword evidence="5" id="KW-0808">Transferase</keyword>
<keyword evidence="12 15" id="KW-0472">Membrane</keyword>
<dbReference type="GO" id="GO:0016020">
    <property type="term" value="C:membrane"/>
    <property type="evidence" value="ECO:0007669"/>
    <property type="project" value="UniProtKB-SubCell"/>
</dbReference>
<accession>A0AAD3SBG9</accession>
<evidence type="ECO:0000256" key="10">
    <source>
        <dbReference type="ARBA" id="ARBA00022833"/>
    </source>
</evidence>
<evidence type="ECO:0000313" key="18">
    <source>
        <dbReference type="Proteomes" id="UP001279734"/>
    </source>
</evidence>
<evidence type="ECO:0000313" key="17">
    <source>
        <dbReference type="EMBL" id="GMH07765.1"/>
    </source>
</evidence>
<evidence type="ECO:0000256" key="13">
    <source>
        <dbReference type="ARBA" id="ARBA00024209"/>
    </source>
</evidence>
<dbReference type="Pfam" id="PF13639">
    <property type="entry name" value="zf-RING_2"/>
    <property type="match status" value="1"/>
</dbReference>
<dbReference type="GO" id="GO:0008270">
    <property type="term" value="F:zinc ion binding"/>
    <property type="evidence" value="ECO:0007669"/>
    <property type="project" value="UniProtKB-KW"/>
</dbReference>
<name>A0AAD3SBG9_NEPGR</name>
<dbReference type="InterPro" id="IPR053238">
    <property type="entry name" value="RING-H2_zinc_finger"/>
</dbReference>
<evidence type="ECO:0000256" key="14">
    <source>
        <dbReference type="PROSITE-ProRule" id="PRU00175"/>
    </source>
</evidence>
<dbReference type="EMBL" id="BSYO01000007">
    <property type="protein sequence ID" value="GMH07765.1"/>
    <property type="molecule type" value="Genomic_DNA"/>
</dbReference>
<keyword evidence="11 15" id="KW-1133">Transmembrane helix</keyword>
<proteinExistence type="inferred from homology"/>
<dbReference type="SUPFAM" id="SSF57850">
    <property type="entry name" value="RING/U-box"/>
    <property type="match status" value="1"/>
</dbReference>
<dbReference type="InterPro" id="IPR013083">
    <property type="entry name" value="Znf_RING/FYVE/PHD"/>
</dbReference>
<comment type="pathway">
    <text evidence="3">Protein modification; protein ubiquitination.</text>
</comment>
<dbReference type="Proteomes" id="UP001279734">
    <property type="component" value="Unassembled WGS sequence"/>
</dbReference>
<evidence type="ECO:0000259" key="16">
    <source>
        <dbReference type="PROSITE" id="PS50089"/>
    </source>
</evidence>
<comment type="subcellular location">
    <subcellularLocation>
        <location evidence="2">Membrane</location>
        <topology evidence="2">Single-pass membrane protein</topology>
    </subcellularLocation>
</comment>
<dbReference type="GO" id="GO:0061630">
    <property type="term" value="F:ubiquitin protein ligase activity"/>
    <property type="evidence" value="ECO:0007669"/>
    <property type="project" value="UniProtKB-EC"/>
</dbReference>
<keyword evidence="18" id="KW-1185">Reference proteome</keyword>
<dbReference type="Gene3D" id="3.30.40.10">
    <property type="entry name" value="Zinc/RING finger domain, C3HC4 (zinc finger)"/>
    <property type="match status" value="1"/>
</dbReference>
<keyword evidence="10" id="KW-0862">Zinc</keyword>
<evidence type="ECO:0000256" key="1">
    <source>
        <dbReference type="ARBA" id="ARBA00000900"/>
    </source>
</evidence>
<dbReference type="PROSITE" id="PS50089">
    <property type="entry name" value="ZF_RING_2"/>
    <property type="match status" value="1"/>
</dbReference>
<keyword evidence="6 15" id="KW-0812">Transmembrane</keyword>
<sequence length="178" mass="19044">MAAIPIEGVLPFIFSGVSFGILAVFLIIYCFCLSCGSRQENAADTVSNHPQPGRSPRGIDPSLLRTFPVALHSEVKELTTKYGGDDYGLECAVCLSPFQDHHRVRLLPICNHVFHPSCVDPWLAYHATCPSCQTNLFPETGNEESTPSGFSISAWLDGIEAQSGASGSGDGLGSDDNV</sequence>
<evidence type="ECO:0000256" key="7">
    <source>
        <dbReference type="ARBA" id="ARBA00022723"/>
    </source>
</evidence>
<dbReference type="AlphaFoldDB" id="A0AAD3SBG9"/>
<evidence type="ECO:0000256" key="9">
    <source>
        <dbReference type="ARBA" id="ARBA00022786"/>
    </source>
</evidence>
<comment type="catalytic activity">
    <reaction evidence="1">
        <text>S-ubiquitinyl-[E2 ubiquitin-conjugating enzyme]-L-cysteine + [acceptor protein]-L-lysine = [E2 ubiquitin-conjugating enzyme]-L-cysteine + N(6)-ubiquitinyl-[acceptor protein]-L-lysine.</text>
        <dbReference type="EC" id="2.3.2.27"/>
    </reaction>
</comment>
<evidence type="ECO:0000256" key="5">
    <source>
        <dbReference type="ARBA" id="ARBA00022679"/>
    </source>
</evidence>
<dbReference type="FunFam" id="3.30.40.10:FF:000187">
    <property type="entry name" value="E3 ubiquitin-protein ligase ATL6"/>
    <property type="match status" value="1"/>
</dbReference>
<organism evidence="17 18">
    <name type="scientific">Nepenthes gracilis</name>
    <name type="common">Slender pitcher plant</name>
    <dbReference type="NCBI Taxonomy" id="150966"/>
    <lineage>
        <taxon>Eukaryota</taxon>
        <taxon>Viridiplantae</taxon>
        <taxon>Streptophyta</taxon>
        <taxon>Embryophyta</taxon>
        <taxon>Tracheophyta</taxon>
        <taxon>Spermatophyta</taxon>
        <taxon>Magnoliopsida</taxon>
        <taxon>eudicotyledons</taxon>
        <taxon>Gunneridae</taxon>
        <taxon>Pentapetalae</taxon>
        <taxon>Caryophyllales</taxon>
        <taxon>Nepenthaceae</taxon>
        <taxon>Nepenthes</taxon>
    </lineage>
</organism>
<dbReference type="EC" id="2.3.2.27" evidence="4"/>
<evidence type="ECO:0000256" key="2">
    <source>
        <dbReference type="ARBA" id="ARBA00004167"/>
    </source>
</evidence>
<feature type="transmembrane region" description="Helical" evidence="15">
    <location>
        <begin position="12"/>
        <end position="32"/>
    </location>
</feature>
<keyword evidence="9" id="KW-0833">Ubl conjugation pathway</keyword>
<dbReference type="InterPro" id="IPR001841">
    <property type="entry name" value="Znf_RING"/>
</dbReference>
<evidence type="ECO:0000256" key="8">
    <source>
        <dbReference type="ARBA" id="ARBA00022771"/>
    </source>
</evidence>
<evidence type="ECO:0000256" key="11">
    <source>
        <dbReference type="ARBA" id="ARBA00022989"/>
    </source>
</evidence>
<evidence type="ECO:0000256" key="6">
    <source>
        <dbReference type="ARBA" id="ARBA00022692"/>
    </source>
</evidence>
<keyword evidence="7" id="KW-0479">Metal-binding</keyword>
<keyword evidence="8 14" id="KW-0863">Zinc-finger</keyword>
<protein>
    <recommendedName>
        <fullName evidence="4">RING-type E3 ubiquitin transferase</fullName>
        <ecNumber evidence="4">2.3.2.27</ecNumber>
    </recommendedName>
</protein>
<evidence type="ECO:0000256" key="15">
    <source>
        <dbReference type="SAM" id="Phobius"/>
    </source>
</evidence>
<gene>
    <name evidence="17" type="ORF">Nepgr_009605</name>
</gene>
<dbReference type="SMART" id="SM00184">
    <property type="entry name" value="RING"/>
    <property type="match status" value="1"/>
</dbReference>
<evidence type="ECO:0000256" key="4">
    <source>
        <dbReference type="ARBA" id="ARBA00012483"/>
    </source>
</evidence>
<comment type="caution">
    <text evidence="17">The sequence shown here is derived from an EMBL/GenBank/DDBJ whole genome shotgun (WGS) entry which is preliminary data.</text>
</comment>
<reference evidence="17" key="1">
    <citation type="submission" date="2023-05" db="EMBL/GenBank/DDBJ databases">
        <title>Nepenthes gracilis genome sequencing.</title>
        <authorList>
            <person name="Fukushima K."/>
        </authorList>
    </citation>
    <scope>NUCLEOTIDE SEQUENCE</scope>
    <source>
        <strain evidence="17">SING2019-196</strain>
    </source>
</reference>
<evidence type="ECO:0000256" key="12">
    <source>
        <dbReference type="ARBA" id="ARBA00023136"/>
    </source>
</evidence>